<dbReference type="EMBL" id="JBHTMO010000013">
    <property type="protein sequence ID" value="MFD1392991.1"/>
    <property type="molecule type" value="Genomic_DNA"/>
</dbReference>
<organism evidence="7 8">
    <name type="scientific">Lacticaseibacillus jixianensis</name>
    <dbReference type="NCBI Taxonomy" id="2486012"/>
    <lineage>
        <taxon>Bacteria</taxon>
        <taxon>Bacillati</taxon>
        <taxon>Bacillota</taxon>
        <taxon>Bacilli</taxon>
        <taxon>Lactobacillales</taxon>
        <taxon>Lactobacillaceae</taxon>
        <taxon>Lacticaseibacillus</taxon>
    </lineage>
</organism>
<evidence type="ECO:0000256" key="3">
    <source>
        <dbReference type="ARBA" id="ARBA00023306"/>
    </source>
</evidence>
<evidence type="ECO:0000256" key="2">
    <source>
        <dbReference type="ARBA" id="ARBA00023210"/>
    </source>
</evidence>
<comment type="similarity">
    <text evidence="5">Belongs to the SepF family.</text>
</comment>
<keyword evidence="5" id="KW-0963">Cytoplasm</keyword>
<dbReference type="Proteomes" id="UP001597249">
    <property type="component" value="Unassembled WGS sequence"/>
</dbReference>
<dbReference type="Pfam" id="PF04472">
    <property type="entry name" value="SepF"/>
    <property type="match status" value="1"/>
</dbReference>
<gene>
    <name evidence="5" type="primary">sepF</name>
    <name evidence="7" type="ORF">ACFQ3L_05210</name>
</gene>
<keyword evidence="2 5" id="KW-0717">Septation</keyword>
<evidence type="ECO:0000313" key="7">
    <source>
        <dbReference type="EMBL" id="MFD1392991.1"/>
    </source>
</evidence>
<dbReference type="PANTHER" id="PTHR35798:SF1">
    <property type="entry name" value="CELL DIVISION PROTEIN SEPF"/>
    <property type="match status" value="1"/>
</dbReference>
<reference evidence="8" key="1">
    <citation type="journal article" date="2019" name="Int. J. Syst. Evol. Microbiol.">
        <title>The Global Catalogue of Microorganisms (GCM) 10K type strain sequencing project: providing services to taxonomists for standard genome sequencing and annotation.</title>
        <authorList>
            <consortium name="The Broad Institute Genomics Platform"/>
            <consortium name="The Broad Institute Genome Sequencing Center for Infectious Disease"/>
            <person name="Wu L."/>
            <person name="Ma J."/>
        </authorList>
    </citation>
    <scope>NUCLEOTIDE SEQUENCE [LARGE SCALE GENOMIC DNA]</scope>
    <source>
        <strain evidence="8">CCM 8911</strain>
    </source>
</reference>
<evidence type="ECO:0000256" key="4">
    <source>
        <dbReference type="ARBA" id="ARBA00044936"/>
    </source>
</evidence>
<accession>A0ABW4B7U2</accession>
<dbReference type="InterPro" id="IPR038594">
    <property type="entry name" value="SepF-like_sf"/>
</dbReference>
<comment type="caution">
    <text evidence="7">The sequence shown here is derived from an EMBL/GenBank/DDBJ whole genome shotgun (WGS) entry which is preliminary data.</text>
</comment>
<dbReference type="InterPro" id="IPR023052">
    <property type="entry name" value="Cell_div_SepF"/>
</dbReference>
<keyword evidence="8" id="KW-1185">Reference proteome</keyword>
<evidence type="ECO:0000313" key="8">
    <source>
        <dbReference type="Proteomes" id="UP001597249"/>
    </source>
</evidence>
<comment type="subunit">
    <text evidence="5">Homodimer. Interacts with FtsZ.</text>
</comment>
<evidence type="ECO:0000256" key="5">
    <source>
        <dbReference type="HAMAP-Rule" id="MF_01197"/>
    </source>
</evidence>
<dbReference type="RefSeq" id="WP_125584884.1">
    <property type="nucleotide sequence ID" value="NZ_JBHTMO010000013.1"/>
</dbReference>
<feature type="region of interest" description="Disordered" evidence="6">
    <location>
        <begin position="13"/>
        <end position="46"/>
    </location>
</feature>
<dbReference type="HAMAP" id="MF_01197">
    <property type="entry name" value="SepF"/>
    <property type="match status" value="1"/>
</dbReference>
<proteinExistence type="inferred from homology"/>
<keyword evidence="1 5" id="KW-0132">Cell division</keyword>
<sequence length="157" mass="17190">MAFEKLGSKFSEFFSIDPDEDEGAETPVQDDVKEESVPASGATRPAKAKYRGNKVVAMNEPAGKTARIVVYEPRIYSDAKEISNHLLNNKAVVVNFDQIKTEDATRIVDFLTGTVFAINGEIRRIGEMIFLVTPANFQIDGTLASTLGTDADLNMTN</sequence>
<dbReference type="PANTHER" id="PTHR35798">
    <property type="entry name" value="CELL DIVISION PROTEIN SEPF"/>
    <property type="match status" value="1"/>
</dbReference>
<dbReference type="Gene3D" id="3.30.110.150">
    <property type="entry name" value="SepF-like protein"/>
    <property type="match status" value="1"/>
</dbReference>
<name>A0ABW4B7U2_9LACO</name>
<evidence type="ECO:0000256" key="6">
    <source>
        <dbReference type="SAM" id="MobiDB-lite"/>
    </source>
</evidence>
<evidence type="ECO:0000256" key="1">
    <source>
        <dbReference type="ARBA" id="ARBA00022618"/>
    </source>
</evidence>
<protein>
    <recommendedName>
        <fullName evidence="5">Cell division protein SepF</fullName>
    </recommendedName>
</protein>
<comment type="function">
    <text evidence="4 5">Cell division protein that is part of the divisome complex and is recruited early to the Z-ring. Probably stimulates Z-ring formation, perhaps through the cross-linking of FtsZ protofilaments. Its function overlaps with FtsA.</text>
</comment>
<comment type="subcellular location">
    <subcellularLocation>
        <location evidence="5">Cytoplasm</location>
    </subcellularLocation>
    <text evidence="5">Localizes to the division site, in a FtsZ-dependent manner.</text>
</comment>
<dbReference type="InterPro" id="IPR007561">
    <property type="entry name" value="Cell_div_SepF/SepF-rel"/>
</dbReference>
<keyword evidence="3 5" id="KW-0131">Cell cycle</keyword>
<dbReference type="GO" id="GO:0051301">
    <property type="term" value="P:cell division"/>
    <property type="evidence" value="ECO:0007669"/>
    <property type="project" value="UniProtKB-KW"/>
</dbReference>